<proteinExistence type="inferred from homology"/>
<dbReference type="EMBL" id="CP089291">
    <property type="protein sequence ID" value="UOF90441.1"/>
    <property type="molecule type" value="Genomic_DNA"/>
</dbReference>
<comment type="similarity">
    <text evidence="1">Belongs to the glycosyltransferase 2 family.</text>
</comment>
<evidence type="ECO:0000256" key="3">
    <source>
        <dbReference type="ARBA" id="ARBA00022679"/>
    </source>
</evidence>
<feature type="transmembrane region" description="Helical" evidence="4">
    <location>
        <begin position="310"/>
        <end position="330"/>
    </location>
</feature>
<keyword evidence="4" id="KW-0472">Membrane</keyword>
<feature type="transmembrane region" description="Helical" evidence="4">
    <location>
        <begin position="12"/>
        <end position="35"/>
    </location>
</feature>
<dbReference type="Proteomes" id="UP000830167">
    <property type="component" value="Chromosome"/>
</dbReference>
<evidence type="ECO:0000256" key="1">
    <source>
        <dbReference type="ARBA" id="ARBA00006739"/>
    </source>
</evidence>
<keyword evidence="6" id="KW-1185">Reference proteome</keyword>
<organism evidence="5 6">
    <name type="scientific">Fodinisporobacter ferrooxydans</name>
    <dbReference type="NCBI Taxonomy" id="2901836"/>
    <lineage>
        <taxon>Bacteria</taxon>
        <taxon>Bacillati</taxon>
        <taxon>Bacillota</taxon>
        <taxon>Bacilli</taxon>
        <taxon>Bacillales</taxon>
        <taxon>Alicyclobacillaceae</taxon>
        <taxon>Fodinisporobacter</taxon>
    </lineage>
</organism>
<accession>A0ABY4CMJ0</accession>
<keyword evidence="2 5" id="KW-0328">Glycosyltransferase</keyword>
<dbReference type="PANTHER" id="PTHR43630:SF1">
    <property type="entry name" value="POLY-BETA-1,6-N-ACETYL-D-GLUCOSAMINE SYNTHASE"/>
    <property type="match status" value="1"/>
</dbReference>
<dbReference type="EC" id="2.4.-.-" evidence="5"/>
<dbReference type="Gene3D" id="3.90.550.10">
    <property type="entry name" value="Spore Coat Polysaccharide Biosynthesis Protein SpsA, Chain A"/>
    <property type="match status" value="1"/>
</dbReference>
<keyword evidence="4" id="KW-1133">Transmembrane helix</keyword>
<evidence type="ECO:0000313" key="6">
    <source>
        <dbReference type="Proteomes" id="UP000830167"/>
    </source>
</evidence>
<evidence type="ECO:0000256" key="2">
    <source>
        <dbReference type="ARBA" id="ARBA00022676"/>
    </source>
</evidence>
<dbReference type="RefSeq" id="WP_347437136.1">
    <property type="nucleotide sequence ID" value="NZ_CP089291.1"/>
</dbReference>
<name>A0ABY4CMJ0_9BACL</name>
<evidence type="ECO:0000256" key="4">
    <source>
        <dbReference type="SAM" id="Phobius"/>
    </source>
</evidence>
<dbReference type="SUPFAM" id="SSF53448">
    <property type="entry name" value="Nucleotide-diphospho-sugar transferases"/>
    <property type="match status" value="1"/>
</dbReference>
<protein>
    <submittedName>
        <fullName evidence="5">Glycosyltransferase</fullName>
        <ecNumber evidence="5">2.4.-.-</ecNumber>
    </submittedName>
</protein>
<dbReference type="GO" id="GO:0016757">
    <property type="term" value="F:glycosyltransferase activity"/>
    <property type="evidence" value="ECO:0007669"/>
    <property type="project" value="UniProtKB-KW"/>
</dbReference>
<dbReference type="InterPro" id="IPR029044">
    <property type="entry name" value="Nucleotide-diphossugar_trans"/>
</dbReference>
<dbReference type="PANTHER" id="PTHR43630">
    <property type="entry name" value="POLY-BETA-1,6-N-ACETYL-D-GLUCOSAMINE SYNTHASE"/>
    <property type="match status" value="1"/>
</dbReference>
<keyword evidence="4" id="KW-0812">Transmembrane</keyword>
<evidence type="ECO:0000313" key="5">
    <source>
        <dbReference type="EMBL" id="UOF90441.1"/>
    </source>
</evidence>
<feature type="transmembrane region" description="Helical" evidence="4">
    <location>
        <begin position="368"/>
        <end position="391"/>
    </location>
</feature>
<dbReference type="CDD" id="cd06438">
    <property type="entry name" value="EpsO_like"/>
    <property type="match status" value="1"/>
</dbReference>
<dbReference type="Pfam" id="PF13641">
    <property type="entry name" value="Glyco_tranf_2_3"/>
    <property type="match status" value="1"/>
</dbReference>
<sequence>MSMLQSIFDGAFLTLQGGIAAIGAYQVVLSAFGLYRKKEVIQYAPQKRFAVLIAAHNEEQVVGYLIDNLKQMDYPKELYDIYVICDNCSDGTAKVSREHGAIACERFDEEKKGKGYGIEWMLERLWEGEKEYDAVVMFDADNLAAPNFLTEMNEKLCQGKKVMQGYLDIKNPYDSWVSISMAISYWFTNRMWQLARYNMGLSCALGGTGLCIDMQLLKEIGWGATSLTEDLEFGVRCVQRGIYPTWVHSAKVFDEKPVSLRASMRQRLRWMQGHFSCASKFMWPLLTKSIKERNLAKLDAALYLFQPMRFLLIFFTSILLLFQVAIPDFWHFTHLSKLLPAWFWIAVNIGMYIQIPYALMLERVSWKAYIGILIFPLFALTWIPVTAKAYVTKNNRVWSHTLHTRAIRVEDLRIRN</sequence>
<reference evidence="5" key="1">
    <citation type="submission" date="2021-12" db="EMBL/GenBank/DDBJ databases">
        <title>Alicyclobacillaceae gen. nov., sp. nov., isolated from chalcocite enrichment system.</title>
        <authorList>
            <person name="Jiang Z."/>
        </authorList>
    </citation>
    <scope>NUCLEOTIDE SEQUENCE</scope>
    <source>
        <strain evidence="5">MYW30-H2</strain>
    </source>
</reference>
<feature type="transmembrane region" description="Helical" evidence="4">
    <location>
        <begin position="342"/>
        <end position="361"/>
    </location>
</feature>
<gene>
    <name evidence="5" type="ORF">LSG31_21725</name>
</gene>
<keyword evidence="3 5" id="KW-0808">Transferase</keyword>